<dbReference type="GeneID" id="95578799"/>
<evidence type="ECO:0000313" key="3">
    <source>
        <dbReference type="Proteomes" id="UP001057738"/>
    </source>
</evidence>
<proteinExistence type="predicted"/>
<sequence length="106" mass="11888">MMPKKAPGGSETVELLEYLFGSGERDEHTGPHLIAAWDLDLDLPCPARDPGRMSLAGLVLLLDAPVEALRGPRPAEHVWHVSVRNHAGDRTRRYRDGARRGYRRPR</sequence>
<reference evidence="1" key="1">
    <citation type="submission" date="2022-08" db="EMBL/GenBank/DDBJ databases">
        <authorList>
            <person name="Tian L."/>
        </authorList>
    </citation>
    <scope>NUCLEOTIDE SEQUENCE</scope>
    <source>
        <strain evidence="1">CM253</strain>
        <plasmid evidence="1">unnamed1</plasmid>
    </source>
</reference>
<organism evidence="1 3">
    <name type="scientific">Streptomyces yangpuensis</name>
    <dbReference type="NCBI Taxonomy" id="1648182"/>
    <lineage>
        <taxon>Bacteria</taxon>
        <taxon>Bacillati</taxon>
        <taxon>Actinomycetota</taxon>
        <taxon>Actinomycetes</taxon>
        <taxon>Kitasatosporales</taxon>
        <taxon>Streptomycetaceae</taxon>
        <taxon>Streptomyces</taxon>
    </lineage>
</organism>
<accession>A0ABY5Q7G6</accession>
<name>A0ABY5Q7G6_9ACTN</name>
<dbReference type="Proteomes" id="UP001057738">
    <property type="component" value="Plasmid unnamed1"/>
</dbReference>
<gene>
    <name evidence="1" type="ORF">NRK68_33785</name>
    <name evidence="2" type="ORF">NRK68_35250</name>
</gene>
<protein>
    <submittedName>
        <fullName evidence="1">Uncharacterized protein</fullName>
    </submittedName>
</protein>
<dbReference type="EMBL" id="CP102515">
    <property type="protein sequence ID" value="UUY52516.1"/>
    <property type="molecule type" value="Genomic_DNA"/>
</dbReference>
<dbReference type="EMBL" id="CP102515">
    <property type="protein sequence ID" value="UUY52259.1"/>
    <property type="molecule type" value="Genomic_DNA"/>
</dbReference>
<evidence type="ECO:0000313" key="1">
    <source>
        <dbReference type="EMBL" id="UUY52259.1"/>
    </source>
</evidence>
<keyword evidence="3" id="KW-1185">Reference proteome</keyword>
<keyword evidence="1" id="KW-0614">Plasmid</keyword>
<evidence type="ECO:0000313" key="2">
    <source>
        <dbReference type="EMBL" id="UUY52516.1"/>
    </source>
</evidence>
<geneLocation type="plasmid" evidence="1 3">
    <name>unnamed1</name>
</geneLocation>
<dbReference type="RefSeq" id="WP_257858000.1">
    <property type="nucleotide sequence ID" value="NZ_CP102515.1"/>
</dbReference>